<dbReference type="RefSeq" id="WP_200891771.1">
    <property type="nucleotide sequence ID" value="NZ_BAFN01000001.1"/>
</dbReference>
<dbReference type="PANTHER" id="PTHR33169:SF14">
    <property type="entry name" value="TRANSCRIPTIONAL REGULATOR RV3488"/>
    <property type="match status" value="1"/>
</dbReference>
<dbReference type="PANTHER" id="PTHR33169">
    <property type="entry name" value="PADR-FAMILY TRANSCRIPTIONAL REGULATOR"/>
    <property type="match status" value="1"/>
</dbReference>
<keyword evidence="3" id="KW-1185">Reference proteome</keyword>
<evidence type="ECO:0000313" key="3">
    <source>
        <dbReference type="Proteomes" id="UP000032309"/>
    </source>
</evidence>
<comment type="caution">
    <text evidence="2">The sequence shown here is derived from an EMBL/GenBank/DDBJ whole genome shotgun (WGS) entry which is preliminary data.</text>
</comment>
<sequence>MNNINESMLRDIHLAFIKMHILYHASKEEVFGIGLIEELGRHGYKLSPGTLYPTLAKMQEAGLLTCECRTVRHKQRKYYKITHAGLELLDEVKVKLKELYDEVVKGK</sequence>
<feature type="domain" description="Transcription regulator PadR N-terminal" evidence="1">
    <location>
        <begin position="21"/>
        <end position="90"/>
    </location>
</feature>
<gene>
    <name evidence="2" type="ORF">BROSI_A3318</name>
</gene>
<evidence type="ECO:0000259" key="1">
    <source>
        <dbReference type="Pfam" id="PF03551"/>
    </source>
</evidence>
<dbReference type="InterPro" id="IPR005149">
    <property type="entry name" value="Tscrpt_reg_PadR_N"/>
</dbReference>
<dbReference type="Gene3D" id="1.10.10.10">
    <property type="entry name" value="Winged helix-like DNA-binding domain superfamily/Winged helix DNA-binding domain"/>
    <property type="match status" value="1"/>
</dbReference>
<name>A0ABQ0K126_9BACT</name>
<evidence type="ECO:0000313" key="2">
    <source>
        <dbReference type="EMBL" id="GAN34775.1"/>
    </source>
</evidence>
<accession>A0ABQ0K126</accession>
<dbReference type="Proteomes" id="UP000032309">
    <property type="component" value="Unassembled WGS sequence"/>
</dbReference>
<dbReference type="InterPro" id="IPR052509">
    <property type="entry name" value="Metal_resp_DNA-bind_regulator"/>
</dbReference>
<dbReference type="Pfam" id="PF03551">
    <property type="entry name" value="PadR"/>
    <property type="match status" value="1"/>
</dbReference>
<proteinExistence type="predicted"/>
<dbReference type="SUPFAM" id="SSF46785">
    <property type="entry name" value="Winged helix' DNA-binding domain"/>
    <property type="match status" value="1"/>
</dbReference>
<reference evidence="3" key="1">
    <citation type="journal article" date="2015" name="Genome Announc.">
        <title>Draft Genome Sequence of an Anaerobic Ammonium-Oxidizing Bacterium, "Candidatus Brocadia sinica".</title>
        <authorList>
            <person name="Oshiki M."/>
            <person name="Shinyako-Hata K."/>
            <person name="Satoh H."/>
            <person name="Okabe S."/>
        </authorList>
    </citation>
    <scope>NUCLEOTIDE SEQUENCE [LARGE SCALE GENOMIC DNA]</scope>
    <source>
        <strain evidence="3">JPN1</strain>
    </source>
</reference>
<dbReference type="EMBL" id="BAFN01000001">
    <property type="protein sequence ID" value="GAN34775.1"/>
    <property type="molecule type" value="Genomic_DNA"/>
</dbReference>
<dbReference type="InterPro" id="IPR036390">
    <property type="entry name" value="WH_DNA-bd_sf"/>
</dbReference>
<protein>
    <submittedName>
        <fullName evidence="2">Transcriptional regulators</fullName>
    </submittedName>
</protein>
<dbReference type="InterPro" id="IPR036388">
    <property type="entry name" value="WH-like_DNA-bd_sf"/>
</dbReference>
<organism evidence="2 3">
    <name type="scientific">Candidatus Brocadia sinica JPN1</name>
    <dbReference type="NCBI Taxonomy" id="1197129"/>
    <lineage>
        <taxon>Bacteria</taxon>
        <taxon>Pseudomonadati</taxon>
        <taxon>Planctomycetota</taxon>
        <taxon>Candidatus Brocadiia</taxon>
        <taxon>Candidatus Brocadiales</taxon>
        <taxon>Candidatus Brocadiaceae</taxon>
        <taxon>Candidatus Brocadia</taxon>
    </lineage>
</organism>